<dbReference type="EMBL" id="JAUTXU010000069">
    <property type="protein sequence ID" value="KAK3712612.1"/>
    <property type="molecule type" value="Genomic_DNA"/>
</dbReference>
<keyword evidence="2" id="KW-1185">Reference proteome</keyword>
<sequence length="434" mass="48053">MQVQQQMHPPYHTHAHPPPGNQNHTHTNGTHTDSRQHHWESTNGHFEDSEMQPYHNPYAGGQGHPPQQQQQRQYSSNQLPPMYPSASMPPPMAPPPGPGMAGPSGTQHSQIYPAAAPPSQMQPAGRSGEEQPKFLIGSNGKHRFELRVEQQPQRARMCGFGDKDRRPITPPPCVRLMITDLRTGLPVPHEDIEGTFFVLQVDLWDDTATREVNIVRSSSSSPAVSISTATTTSYPPTTPERPLAGDYQPVVYQTADGQAVYGPPQGYPMSMSRPSMSGGGYPHMGYYQPQYGNVPGPQMQYITPAPQHAGQQPNHSMFTRNLIGSLTVNASSLKDTDGQMGFWFVLQDLSVRTEGWFRLRMNFIDVGAVDGQGLNKMKAPILAYVFSDKFQVYSAKKFPGVIESTPLSKCFAQQGIKIPIRKDVKAEREADEED</sequence>
<reference evidence="1" key="1">
    <citation type="submission" date="2023-07" db="EMBL/GenBank/DDBJ databases">
        <title>Black Yeasts Isolated from many extreme environments.</title>
        <authorList>
            <person name="Coleine C."/>
            <person name="Stajich J.E."/>
            <person name="Selbmann L."/>
        </authorList>
    </citation>
    <scope>NUCLEOTIDE SEQUENCE</scope>
    <source>
        <strain evidence="1">CCFEE 5714</strain>
    </source>
</reference>
<accession>A0ACC3N9B6</accession>
<name>A0ACC3N9B6_9PEZI</name>
<organism evidence="1 2">
    <name type="scientific">Vermiconidia calcicola</name>
    <dbReference type="NCBI Taxonomy" id="1690605"/>
    <lineage>
        <taxon>Eukaryota</taxon>
        <taxon>Fungi</taxon>
        <taxon>Dikarya</taxon>
        <taxon>Ascomycota</taxon>
        <taxon>Pezizomycotina</taxon>
        <taxon>Dothideomycetes</taxon>
        <taxon>Dothideomycetidae</taxon>
        <taxon>Mycosphaerellales</taxon>
        <taxon>Extremaceae</taxon>
        <taxon>Vermiconidia</taxon>
    </lineage>
</organism>
<proteinExistence type="predicted"/>
<protein>
    <submittedName>
        <fullName evidence="1">Uncharacterized protein</fullName>
    </submittedName>
</protein>
<evidence type="ECO:0000313" key="1">
    <source>
        <dbReference type="EMBL" id="KAK3712612.1"/>
    </source>
</evidence>
<comment type="caution">
    <text evidence="1">The sequence shown here is derived from an EMBL/GenBank/DDBJ whole genome shotgun (WGS) entry which is preliminary data.</text>
</comment>
<gene>
    <name evidence="1" type="ORF">LTR37_009055</name>
</gene>
<dbReference type="Proteomes" id="UP001281147">
    <property type="component" value="Unassembled WGS sequence"/>
</dbReference>
<evidence type="ECO:0000313" key="2">
    <source>
        <dbReference type="Proteomes" id="UP001281147"/>
    </source>
</evidence>